<evidence type="ECO:0000313" key="3">
    <source>
        <dbReference type="EMBL" id="SOC42199.1"/>
    </source>
</evidence>
<gene>
    <name evidence="3" type="ORF">SAMN05892877_109250</name>
</gene>
<dbReference type="AlphaFoldDB" id="A0A285UK18"/>
<dbReference type="RefSeq" id="WP_097140833.1">
    <property type="nucleotide sequence ID" value="NZ_OBQD01000009.1"/>
</dbReference>
<dbReference type="EMBL" id="OBQD01000009">
    <property type="protein sequence ID" value="SOC42199.1"/>
    <property type="molecule type" value="Genomic_DNA"/>
</dbReference>
<feature type="compositionally biased region" description="Basic and acidic residues" evidence="1">
    <location>
        <begin position="100"/>
        <end position="117"/>
    </location>
</feature>
<feature type="domain" description="Extensin-like C-terminal" evidence="2">
    <location>
        <begin position="126"/>
        <end position="303"/>
    </location>
</feature>
<sequence>MANATAISALPPPAGRSFCFPETETFVARFLLTVRAKLEGRNIDPRQTTILILSLLSLTGAGLPKNGPLPLPRPDATASQQTEAAEKSAPREMQGPPAPTEEKKKKEEAKEPPRPLEREDDETLAACLGELKAAGAIVKEIAPIDPQNGCGIARPVELSRLSADIALEPKATLRCETALQLQRWSQEALVPAVKAAMPDKKLTGLEQASAYVCRNRNNASNGKVSEHAFGNAVDIAAFTFSDGSRLDIAPREKDSTVEGALQRAAVATACLYFTTVLDPGSDAAHETHLHLDVIKRKNGYRYCW</sequence>
<evidence type="ECO:0000256" key="1">
    <source>
        <dbReference type="SAM" id="MobiDB-lite"/>
    </source>
</evidence>
<dbReference type="Proteomes" id="UP000219167">
    <property type="component" value="Unassembled WGS sequence"/>
</dbReference>
<evidence type="ECO:0000313" key="4">
    <source>
        <dbReference type="Proteomes" id="UP000219167"/>
    </source>
</evidence>
<accession>A0A285UK18</accession>
<name>A0A285UK18_9HYPH</name>
<evidence type="ECO:0000259" key="2">
    <source>
        <dbReference type="Pfam" id="PF06904"/>
    </source>
</evidence>
<proteinExistence type="predicted"/>
<protein>
    <recommendedName>
        <fullName evidence="2">Extensin-like C-terminal domain-containing protein</fullName>
    </recommendedName>
</protein>
<feature type="region of interest" description="Disordered" evidence="1">
    <location>
        <begin position="66"/>
        <end position="122"/>
    </location>
</feature>
<dbReference type="InterPro" id="IPR009683">
    <property type="entry name" value="Extensin-like_C"/>
</dbReference>
<reference evidence="3 4" key="1">
    <citation type="submission" date="2017-08" db="EMBL/GenBank/DDBJ databases">
        <authorList>
            <person name="de Groot N.N."/>
        </authorList>
    </citation>
    <scope>NUCLEOTIDE SEQUENCE [LARGE SCALE GENOMIC DNA]</scope>
    <source>
        <strain evidence="3 4">JC85</strain>
    </source>
</reference>
<dbReference type="OrthoDB" id="9809788at2"/>
<dbReference type="Pfam" id="PF06904">
    <property type="entry name" value="Extensin-like_C"/>
    <property type="match status" value="1"/>
</dbReference>
<organism evidence="3 4">
    <name type="scientific">Rhizobium subbaraonis</name>
    <dbReference type="NCBI Taxonomy" id="908946"/>
    <lineage>
        <taxon>Bacteria</taxon>
        <taxon>Pseudomonadati</taxon>
        <taxon>Pseudomonadota</taxon>
        <taxon>Alphaproteobacteria</taxon>
        <taxon>Hyphomicrobiales</taxon>
        <taxon>Rhizobiaceae</taxon>
        <taxon>Rhizobium/Agrobacterium group</taxon>
        <taxon>Rhizobium</taxon>
    </lineage>
</organism>
<keyword evidence="4" id="KW-1185">Reference proteome</keyword>